<organism evidence="2 3">
    <name type="scientific">Rhodopseudomonas rhenobacensis</name>
    <dbReference type="NCBI Taxonomy" id="87461"/>
    <lineage>
        <taxon>Bacteria</taxon>
        <taxon>Pseudomonadati</taxon>
        <taxon>Pseudomonadota</taxon>
        <taxon>Alphaproteobacteria</taxon>
        <taxon>Hyphomicrobiales</taxon>
        <taxon>Nitrobacteraceae</taxon>
        <taxon>Rhodopseudomonas</taxon>
    </lineage>
</organism>
<evidence type="ECO:0000313" key="2">
    <source>
        <dbReference type="EMBL" id="MBB5045409.1"/>
    </source>
</evidence>
<dbReference type="EMBL" id="JACHIH010000001">
    <property type="protein sequence ID" value="MBB5045409.1"/>
    <property type="molecule type" value="Genomic_DNA"/>
</dbReference>
<accession>A0A7W8DWS9</accession>
<feature type="region of interest" description="Disordered" evidence="1">
    <location>
        <begin position="600"/>
        <end position="620"/>
    </location>
</feature>
<dbReference type="Pfam" id="PF09709">
    <property type="entry name" value="Cas_Csd1"/>
    <property type="match status" value="1"/>
</dbReference>
<reference evidence="2 3" key="1">
    <citation type="submission" date="2020-08" db="EMBL/GenBank/DDBJ databases">
        <title>Genomic Encyclopedia of Type Strains, Phase IV (KMG-IV): sequencing the most valuable type-strain genomes for metagenomic binning, comparative biology and taxonomic classification.</title>
        <authorList>
            <person name="Goeker M."/>
        </authorList>
    </citation>
    <scope>NUCLEOTIDE SEQUENCE [LARGE SCALE GENOMIC DNA]</scope>
    <source>
        <strain evidence="2 3">DSM 12706</strain>
    </source>
</reference>
<keyword evidence="3" id="KW-1185">Reference proteome</keyword>
<evidence type="ECO:0000313" key="3">
    <source>
        <dbReference type="Proteomes" id="UP000542353"/>
    </source>
</evidence>
<dbReference type="RefSeq" id="WP_184253188.1">
    <property type="nucleotide sequence ID" value="NZ_JACHIH010000001.1"/>
</dbReference>
<dbReference type="NCBIfam" id="TIGR01863">
    <property type="entry name" value="cas_Csd1"/>
    <property type="match status" value="1"/>
</dbReference>
<dbReference type="InterPro" id="IPR010144">
    <property type="entry name" value="CRISPR-assoc_prot_Csd1-typ"/>
</dbReference>
<dbReference type="Proteomes" id="UP000542353">
    <property type="component" value="Unassembled WGS sequence"/>
</dbReference>
<comment type="caution">
    <text evidence="2">The sequence shown here is derived from an EMBL/GenBank/DDBJ whole genome shotgun (WGS) entry which is preliminary data.</text>
</comment>
<sequence length="620" mass="68827">MSALAALVRAYDRLSANGEDVPAFGYAAQDIQICIILASDGSQVGGPVVWDRDKTGKPLSRTMNVPYFGGRSGSKAPPYFLWDNTAYVLGVSAKASYDPLARHRAFKEFHLGALASIDDEALQAVCRFLNRWSPDQFSSAGFTDDLKDKNLVFRFKSERNFIHERSAAKDCWEKIYQPDVIGEGLCLISGERSQIARLHPPIRTFDNPARIVSFDLDSDAFASYENIQGANAPTGIKAAFAYTAVLNRFLSKGSGHRIQIGDASCVFWADASDTATAEAAEDEFSFLMGANEKLEEKKLNALLNAISQGRPSNNLPMIFAGVRFFVMGLSPNNARLFLRFYIEDDFAKIARRLAQHLEDLSLEPLPFKQPPAAWALLYETSVHVPKAGPNGRTIWERAKNSNPPAILSGDLMRAVLTGARYPRTLLSAIIRRVRAEGGRVTGKRVAICKAIINREIRLSTRRKGVRDSQITPRQETIPVALDRENPNTAYRLGRLFALLERLQELALPNLNATIRDRSFAAASTTPLRVFPQLIKTSQHHASAARKDIASRKLSFWLENQIGDVWSGLSPDLPRTLRLDDQARFHAGYYHQRFAKSDKAGENNLATVSNHDSGSEESDKE</sequence>
<evidence type="ECO:0000256" key="1">
    <source>
        <dbReference type="SAM" id="MobiDB-lite"/>
    </source>
</evidence>
<proteinExistence type="predicted"/>
<gene>
    <name evidence="2" type="ORF">HNR60_000138</name>
</gene>
<dbReference type="AlphaFoldDB" id="A0A7W8DWS9"/>
<protein>
    <submittedName>
        <fullName evidence="2">CRISPR-associated protein Csd1</fullName>
    </submittedName>
</protein>
<dbReference type="CDD" id="cd09757">
    <property type="entry name" value="Cas8c_I-C"/>
    <property type="match status" value="1"/>
</dbReference>
<name>A0A7W8DWS9_9BRAD</name>